<evidence type="ECO:0000256" key="2">
    <source>
        <dbReference type="ARBA" id="ARBA00022692"/>
    </source>
</evidence>
<dbReference type="SUPFAM" id="SSF103473">
    <property type="entry name" value="MFS general substrate transporter"/>
    <property type="match status" value="1"/>
</dbReference>
<feature type="transmembrane region" description="Helical" evidence="6">
    <location>
        <begin position="431"/>
        <end position="454"/>
    </location>
</feature>
<feature type="compositionally biased region" description="Polar residues" evidence="5">
    <location>
        <begin position="233"/>
        <end position="244"/>
    </location>
</feature>
<evidence type="ECO:0000256" key="4">
    <source>
        <dbReference type="ARBA" id="ARBA00023136"/>
    </source>
</evidence>
<feature type="compositionally biased region" description="Acidic residues" evidence="5">
    <location>
        <begin position="290"/>
        <end position="303"/>
    </location>
</feature>
<evidence type="ECO:0000259" key="7">
    <source>
        <dbReference type="Pfam" id="PF06813"/>
    </source>
</evidence>
<gene>
    <name evidence="8" type="ORF">BO71DRAFT_489106</name>
</gene>
<dbReference type="Proteomes" id="UP000247810">
    <property type="component" value="Unassembled WGS sequence"/>
</dbReference>
<evidence type="ECO:0000256" key="1">
    <source>
        <dbReference type="ARBA" id="ARBA00004141"/>
    </source>
</evidence>
<feature type="transmembrane region" description="Helical" evidence="6">
    <location>
        <begin position="77"/>
        <end position="97"/>
    </location>
</feature>
<feature type="domain" description="Nodulin-like" evidence="7">
    <location>
        <begin position="12"/>
        <end position="197"/>
    </location>
</feature>
<evidence type="ECO:0000256" key="3">
    <source>
        <dbReference type="ARBA" id="ARBA00022989"/>
    </source>
</evidence>
<sequence>MADSSHKTKRIVSVVAATFVALACGTNYAYSAWAPQFAHQMKISSTESNFIGAAGNLGMYASGIPLGLLTDAKGPRLTTFLGAITLGIGYYPIYLAYTGGPGSLSIFFLSFFAFLTGFGSCSAFSASIKTSASNFPDHRGTATAFPLAAFGLSAFFWSTVSAILFKDDTGRFLLLLALGTCFLNLISIPFLRILPPSDSYMPIGRNRSPGVESRRLHKTRSTDFRSSLEDSSEPGTQTSNTYESCSPPHGRSHSIVSNPPHPDYNPDIDETSSLVSKVPSRSSRELLNEREEEENDDDDDDALSDVAPDSPHPDVRGLAMLPKVEFWQLFLTMALLSGIGLMTINNIGNSAKALWRYYDDSASSKFIQQRQVMHVSILSFGNFVGRLLSGIGSDLLVKKLNMSRFWCLFISAFVFTITQLAGSAISNPHQLAIVSGFTGIAYGFLFGVFPSLVAHTFGIGGLSQNWGVMTLAPVLSGNVFNLLYGSIYDRHSVVGPEGDRDCPDGLACYQAAYYTTFLSGLAGLAVCLWSILHERRIHGAMHKKLEHDRLA</sequence>
<reference evidence="8 9" key="1">
    <citation type="submission" date="2018-02" db="EMBL/GenBank/DDBJ databases">
        <title>The genomes of Aspergillus section Nigri reveals drivers in fungal speciation.</title>
        <authorList>
            <consortium name="DOE Joint Genome Institute"/>
            <person name="Vesth T.C."/>
            <person name="Nybo J."/>
            <person name="Theobald S."/>
            <person name="Brandl J."/>
            <person name="Frisvad J.C."/>
            <person name="Nielsen K.F."/>
            <person name="Lyhne E.K."/>
            <person name="Kogle M.E."/>
            <person name="Kuo A."/>
            <person name="Riley R."/>
            <person name="Clum A."/>
            <person name="Nolan M."/>
            <person name="Lipzen A."/>
            <person name="Salamov A."/>
            <person name="Henrissat B."/>
            <person name="Wiebenga A."/>
            <person name="De vries R.P."/>
            <person name="Grigoriev I.V."/>
            <person name="Mortensen U.H."/>
            <person name="Andersen M.R."/>
            <person name="Baker S.E."/>
        </authorList>
    </citation>
    <scope>NUCLEOTIDE SEQUENCE [LARGE SCALE GENOMIC DNA]</scope>
    <source>
        <strain evidence="8 9">CBS 707.79</strain>
    </source>
</reference>
<accession>A0A319CRX3</accession>
<dbReference type="STRING" id="1448320.A0A319CRX3"/>
<keyword evidence="4 6" id="KW-0472">Membrane</keyword>
<evidence type="ECO:0000256" key="5">
    <source>
        <dbReference type="SAM" id="MobiDB-lite"/>
    </source>
</evidence>
<name>A0A319CRX3_9EURO</name>
<dbReference type="GO" id="GO:0000329">
    <property type="term" value="C:fungal-type vacuole membrane"/>
    <property type="evidence" value="ECO:0007669"/>
    <property type="project" value="TreeGrafter"/>
</dbReference>
<evidence type="ECO:0000256" key="6">
    <source>
        <dbReference type="SAM" id="Phobius"/>
    </source>
</evidence>
<dbReference type="EMBL" id="KZ826138">
    <property type="protein sequence ID" value="PYH88004.1"/>
    <property type="molecule type" value="Genomic_DNA"/>
</dbReference>
<dbReference type="Pfam" id="PF06813">
    <property type="entry name" value="Nodulin-like"/>
    <property type="match status" value="1"/>
</dbReference>
<evidence type="ECO:0000313" key="8">
    <source>
        <dbReference type="EMBL" id="PYH88004.1"/>
    </source>
</evidence>
<dbReference type="Gene3D" id="1.20.1250.20">
    <property type="entry name" value="MFS general substrate transporter like domains"/>
    <property type="match status" value="2"/>
</dbReference>
<feature type="transmembrane region" description="Helical" evidence="6">
    <location>
        <begin position="171"/>
        <end position="191"/>
    </location>
</feature>
<comment type="subcellular location">
    <subcellularLocation>
        <location evidence="1">Membrane</location>
        <topology evidence="1">Multi-pass membrane protein</topology>
    </subcellularLocation>
</comment>
<keyword evidence="9" id="KW-1185">Reference proteome</keyword>
<proteinExistence type="predicted"/>
<dbReference type="PANTHER" id="PTHR21576">
    <property type="entry name" value="UNCHARACTERIZED NODULIN-LIKE PROTEIN"/>
    <property type="match status" value="1"/>
</dbReference>
<dbReference type="VEuPathDB" id="FungiDB:BO71DRAFT_489106"/>
<dbReference type="PROSITE" id="PS51257">
    <property type="entry name" value="PROKAR_LIPOPROTEIN"/>
    <property type="match status" value="1"/>
</dbReference>
<dbReference type="AlphaFoldDB" id="A0A319CRX3"/>
<dbReference type="InterPro" id="IPR036259">
    <property type="entry name" value="MFS_trans_sf"/>
</dbReference>
<feature type="transmembrane region" description="Helical" evidence="6">
    <location>
        <begin position="466"/>
        <end position="487"/>
    </location>
</feature>
<organism evidence="8 9">
    <name type="scientific">Aspergillus ellipticus CBS 707.79</name>
    <dbReference type="NCBI Taxonomy" id="1448320"/>
    <lineage>
        <taxon>Eukaryota</taxon>
        <taxon>Fungi</taxon>
        <taxon>Dikarya</taxon>
        <taxon>Ascomycota</taxon>
        <taxon>Pezizomycotina</taxon>
        <taxon>Eurotiomycetes</taxon>
        <taxon>Eurotiomycetidae</taxon>
        <taxon>Eurotiales</taxon>
        <taxon>Aspergillaceae</taxon>
        <taxon>Aspergillus</taxon>
        <taxon>Aspergillus subgen. Circumdati</taxon>
    </lineage>
</organism>
<feature type="transmembrane region" description="Helical" evidence="6">
    <location>
        <begin position="12"/>
        <end position="30"/>
    </location>
</feature>
<dbReference type="OrthoDB" id="410267at2759"/>
<keyword evidence="3 6" id="KW-1133">Transmembrane helix</keyword>
<feature type="transmembrane region" description="Helical" evidence="6">
    <location>
        <begin position="144"/>
        <end position="165"/>
    </location>
</feature>
<keyword evidence="2 6" id="KW-0812">Transmembrane</keyword>
<feature type="region of interest" description="Disordered" evidence="5">
    <location>
        <begin position="202"/>
        <end position="314"/>
    </location>
</feature>
<feature type="compositionally biased region" description="Low complexity" evidence="5">
    <location>
        <begin position="272"/>
        <end position="281"/>
    </location>
</feature>
<protein>
    <submittedName>
        <fullName evidence="8">MFS transporter</fullName>
    </submittedName>
</protein>
<feature type="transmembrane region" description="Helical" evidence="6">
    <location>
        <begin position="103"/>
        <end position="124"/>
    </location>
</feature>
<feature type="transmembrane region" description="Helical" evidence="6">
    <location>
        <begin position="511"/>
        <end position="532"/>
    </location>
</feature>
<evidence type="ECO:0000313" key="9">
    <source>
        <dbReference type="Proteomes" id="UP000247810"/>
    </source>
</evidence>
<feature type="transmembrane region" description="Helical" evidence="6">
    <location>
        <begin position="405"/>
        <end position="425"/>
    </location>
</feature>
<feature type="transmembrane region" description="Helical" evidence="6">
    <location>
        <begin position="326"/>
        <end position="347"/>
    </location>
</feature>
<dbReference type="InterPro" id="IPR010658">
    <property type="entry name" value="Nodulin-like"/>
</dbReference>
<dbReference type="PANTHER" id="PTHR21576:SF158">
    <property type="entry name" value="RIBOSOMAL RNA-PROCESSING PROTEIN 12-LIKE CONSERVED DOMAIN-CONTAINING PROTEIN"/>
    <property type="match status" value="1"/>
</dbReference>